<dbReference type="InterPro" id="IPR004839">
    <property type="entry name" value="Aminotransferase_I/II_large"/>
</dbReference>
<evidence type="ECO:0000313" key="8">
    <source>
        <dbReference type="Proteomes" id="UP000637980"/>
    </source>
</evidence>
<reference evidence="8" key="1">
    <citation type="journal article" date="2019" name="Int. J. Syst. Evol. Microbiol.">
        <title>The Global Catalogue of Microorganisms (GCM) 10K type strain sequencing project: providing services to taxonomists for standard genome sequencing and annotation.</title>
        <authorList>
            <consortium name="The Broad Institute Genomics Platform"/>
            <consortium name="The Broad Institute Genome Sequencing Center for Infectious Disease"/>
            <person name="Wu L."/>
            <person name="Ma J."/>
        </authorList>
    </citation>
    <scope>NUCLEOTIDE SEQUENCE [LARGE SCALE GENOMIC DNA]</scope>
    <source>
        <strain evidence="8">KCTC 12861</strain>
    </source>
</reference>
<comment type="similarity">
    <text evidence="1">In the C-terminal section; belongs to the class-I pyridoxal-phosphate-dependent aminotransferase family.</text>
</comment>
<dbReference type="EMBL" id="BMXE01000009">
    <property type="protein sequence ID" value="GHB46952.1"/>
    <property type="molecule type" value="Genomic_DNA"/>
</dbReference>
<dbReference type="InterPro" id="IPR051446">
    <property type="entry name" value="HTH_trans_reg/aminotransferase"/>
</dbReference>
<dbReference type="InterPro" id="IPR036390">
    <property type="entry name" value="WH_DNA-bd_sf"/>
</dbReference>
<dbReference type="SUPFAM" id="SSF53383">
    <property type="entry name" value="PLP-dependent transferases"/>
    <property type="match status" value="1"/>
</dbReference>
<proteinExistence type="inferred from homology"/>
<dbReference type="Proteomes" id="UP000637980">
    <property type="component" value="Unassembled WGS sequence"/>
</dbReference>
<evidence type="ECO:0000256" key="4">
    <source>
        <dbReference type="ARBA" id="ARBA00023125"/>
    </source>
</evidence>
<dbReference type="SMART" id="SM00345">
    <property type="entry name" value="HTH_GNTR"/>
    <property type="match status" value="1"/>
</dbReference>
<evidence type="ECO:0000256" key="5">
    <source>
        <dbReference type="ARBA" id="ARBA00023163"/>
    </source>
</evidence>
<keyword evidence="3" id="KW-0805">Transcription regulation</keyword>
<sequence>MNCTVTIIHTVGDIEMAYGQQTQRVIQAVRTKISSRALEPGEKLPSIRGFASSMNVSPSTVVEAYDRLAAEGIIFARKGSGFYVSPNTQPFTVSEIGPHLDREIDPFWVSRQSLDTGSEMLKPGCGWMPADWMPTGSLRKALRTLSKADDHLLCDYASTRGASNLRRLLARQFAAEGIEADPNQLLLTGSATQSLDLLCRFLLRPGDRVLISDPCYFNFQAILKAHQVEMISVPYTKTGVDCEQFEQAILEYKPRFYVSNSSLHNPTGVTLSPQAAHQILTIASRHDLILIEDDVFSEFMPAMTPRLTALGGFDRVIRLGSFSKTLSASVRCGYIATKPEWVEALLDLQVATNFGGPSPIATELIYTCMNDGSYRKHMETLRMRLAKARREVSANLAEIGIQSWLMPEGGFYLWSRLPEGVDSAELARAALQQNMVLAPGDVFSPTQSMGHFMRFNVSQMGDPMTYEILSDVIANL</sequence>
<dbReference type="InterPro" id="IPR036388">
    <property type="entry name" value="WH-like_DNA-bd_sf"/>
</dbReference>
<dbReference type="InterPro" id="IPR000524">
    <property type="entry name" value="Tscrpt_reg_HTH_GntR"/>
</dbReference>
<dbReference type="InterPro" id="IPR015422">
    <property type="entry name" value="PyrdxlP-dep_Trfase_small"/>
</dbReference>
<keyword evidence="4" id="KW-0238">DNA-binding</keyword>
<dbReference type="Gene3D" id="3.40.640.10">
    <property type="entry name" value="Type I PLP-dependent aspartate aminotransferase-like (Major domain)"/>
    <property type="match status" value="1"/>
</dbReference>
<dbReference type="InterPro" id="IPR015421">
    <property type="entry name" value="PyrdxlP-dep_Trfase_major"/>
</dbReference>
<dbReference type="SUPFAM" id="SSF46785">
    <property type="entry name" value="Winged helix' DNA-binding domain"/>
    <property type="match status" value="1"/>
</dbReference>
<evidence type="ECO:0000256" key="1">
    <source>
        <dbReference type="ARBA" id="ARBA00005384"/>
    </source>
</evidence>
<dbReference type="Pfam" id="PF00155">
    <property type="entry name" value="Aminotran_1_2"/>
    <property type="match status" value="1"/>
</dbReference>
<evidence type="ECO:0000313" key="7">
    <source>
        <dbReference type="EMBL" id="GHB46952.1"/>
    </source>
</evidence>
<dbReference type="PROSITE" id="PS50949">
    <property type="entry name" value="HTH_GNTR"/>
    <property type="match status" value="1"/>
</dbReference>
<keyword evidence="2" id="KW-0663">Pyridoxal phosphate</keyword>
<dbReference type="InterPro" id="IPR015424">
    <property type="entry name" value="PyrdxlP-dep_Trfase"/>
</dbReference>
<dbReference type="Gene3D" id="1.10.10.10">
    <property type="entry name" value="Winged helix-like DNA-binding domain superfamily/Winged helix DNA-binding domain"/>
    <property type="match status" value="1"/>
</dbReference>
<evidence type="ECO:0000256" key="3">
    <source>
        <dbReference type="ARBA" id="ARBA00023015"/>
    </source>
</evidence>
<dbReference type="PANTHER" id="PTHR46577">
    <property type="entry name" value="HTH-TYPE TRANSCRIPTIONAL REGULATORY PROTEIN GABR"/>
    <property type="match status" value="1"/>
</dbReference>
<evidence type="ECO:0000259" key="6">
    <source>
        <dbReference type="PROSITE" id="PS50949"/>
    </source>
</evidence>
<dbReference type="Gene3D" id="3.90.1150.10">
    <property type="entry name" value="Aspartate Aminotransferase, domain 1"/>
    <property type="match status" value="1"/>
</dbReference>
<dbReference type="PANTHER" id="PTHR46577:SF2">
    <property type="entry name" value="TRANSCRIPTIONAL REGULATORY PROTEIN"/>
    <property type="match status" value="1"/>
</dbReference>
<feature type="domain" description="HTH gntR-type" evidence="6">
    <location>
        <begin position="19"/>
        <end position="87"/>
    </location>
</feature>
<dbReference type="CDD" id="cd00609">
    <property type="entry name" value="AAT_like"/>
    <property type="match status" value="1"/>
</dbReference>
<gene>
    <name evidence="7" type="ORF">GCM10007094_40420</name>
</gene>
<dbReference type="Pfam" id="PF00392">
    <property type="entry name" value="GntR"/>
    <property type="match status" value="1"/>
</dbReference>
<keyword evidence="8" id="KW-1185">Reference proteome</keyword>
<evidence type="ECO:0000256" key="2">
    <source>
        <dbReference type="ARBA" id="ARBA00022898"/>
    </source>
</evidence>
<dbReference type="CDD" id="cd07377">
    <property type="entry name" value="WHTH_GntR"/>
    <property type="match status" value="1"/>
</dbReference>
<organism evidence="7 8">
    <name type="scientific">Pseudovibrio japonicus</name>
    <dbReference type="NCBI Taxonomy" id="366534"/>
    <lineage>
        <taxon>Bacteria</taxon>
        <taxon>Pseudomonadati</taxon>
        <taxon>Pseudomonadota</taxon>
        <taxon>Alphaproteobacteria</taxon>
        <taxon>Hyphomicrobiales</taxon>
        <taxon>Stappiaceae</taxon>
        <taxon>Pseudovibrio</taxon>
    </lineage>
</organism>
<accession>A0ABQ3EMG5</accession>
<comment type="caution">
    <text evidence="7">The sequence shown here is derived from an EMBL/GenBank/DDBJ whole genome shotgun (WGS) entry which is preliminary data.</text>
</comment>
<name>A0ABQ3EMG5_9HYPH</name>
<keyword evidence="5" id="KW-0804">Transcription</keyword>
<protein>
    <submittedName>
        <fullName evidence="7">Transcriptional regulator</fullName>
    </submittedName>
</protein>